<dbReference type="GO" id="GO:0061513">
    <property type="term" value="F:glucose 6-phosphate:phosphate antiporter activity"/>
    <property type="evidence" value="ECO:0007669"/>
    <property type="project" value="TreeGrafter"/>
</dbReference>
<dbReference type="EMBL" id="CAICTM010000006">
    <property type="protein sequence ID" value="CAB9496547.1"/>
    <property type="molecule type" value="Genomic_DNA"/>
</dbReference>
<keyword evidence="6" id="KW-0732">Signal</keyword>
<dbReference type="AlphaFoldDB" id="A0A9N8D4Y7"/>
<feature type="transmembrane region" description="Helical" evidence="5">
    <location>
        <begin position="151"/>
        <end position="170"/>
    </location>
</feature>
<reference evidence="7" key="1">
    <citation type="submission" date="2020-06" db="EMBL/GenBank/DDBJ databases">
        <authorList>
            <consortium name="Plant Systems Biology data submission"/>
        </authorList>
    </citation>
    <scope>NUCLEOTIDE SEQUENCE</scope>
    <source>
        <strain evidence="7">D6</strain>
    </source>
</reference>
<feature type="transmembrane region" description="Helical" evidence="5">
    <location>
        <begin position="416"/>
        <end position="435"/>
    </location>
</feature>
<protein>
    <submittedName>
        <fullName evidence="7">Sugar (And other) transporter</fullName>
    </submittedName>
</protein>
<evidence type="ECO:0000256" key="3">
    <source>
        <dbReference type="ARBA" id="ARBA00022989"/>
    </source>
</evidence>
<feature type="transmembrane region" description="Helical" evidence="5">
    <location>
        <begin position="205"/>
        <end position="229"/>
    </location>
</feature>
<keyword evidence="3 5" id="KW-1133">Transmembrane helix</keyword>
<dbReference type="Proteomes" id="UP001153069">
    <property type="component" value="Unassembled WGS sequence"/>
</dbReference>
<dbReference type="PANTHER" id="PTHR43826">
    <property type="entry name" value="GLUCOSE-6-PHOSPHATE EXCHANGER SLC37A4"/>
    <property type="match status" value="1"/>
</dbReference>
<feature type="signal peptide" evidence="6">
    <location>
        <begin position="1"/>
        <end position="21"/>
    </location>
</feature>
<evidence type="ECO:0000313" key="8">
    <source>
        <dbReference type="Proteomes" id="UP001153069"/>
    </source>
</evidence>
<dbReference type="Pfam" id="PF07690">
    <property type="entry name" value="MFS_1"/>
    <property type="match status" value="1"/>
</dbReference>
<dbReference type="GO" id="GO:0016020">
    <property type="term" value="C:membrane"/>
    <property type="evidence" value="ECO:0007669"/>
    <property type="project" value="UniProtKB-ARBA"/>
</dbReference>
<feature type="transmembrane region" description="Helical" evidence="5">
    <location>
        <begin position="241"/>
        <end position="264"/>
    </location>
</feature>
<organism evidence="7 8">
    <name type="scientific">Seminavis robusta</name>
    <dbReference type="NCBI Taxonomy" id="568900"/>
    <lineage>
        <taxon>Eukaryota</taxon>
        <taxon>Sar</taxon>
        <taxon>Stramenopiles</taxon>
        <taxon>Ochrophyta</taxon>
        <taxon>Bacillariophyta</taxon>
        <taxon>Bacillariophyceae</taxon>
        <taxon>Bacillariophycidae</taxon>
        <taxon>Naviculales</taxon>
        <taxon>Naviculaceae</taxon>
        <taxon>Seminavis</taxon>
    </lineage>
</organism>
<dbReference type="OrthoDB" id="44642at2759"/>
<evidence type="ECO:0000256" key="4">
    <source>
        <dbReference type="ARBA" id="ARBA00023136"/>
    </source>
</evidence>
<evidence type="ECO:0000256" key="5">
    <source>
        <dbReference type="SAM" id="Phobius"/>
    </source>
</evidence>
<gene>
    <name evidence="7" type="ORF">SEMRO_6_G005180.1</name>
</gene>
<dbReference type="InterPro" id="IPR051337">
    <property type="entry name" value="OPA_Antiporter"/>
</dbReference>
<dbReference type="Gene3D" id="1.20.1250.20">
    <property type="entry name" value="MFS general substrate transporter like domains"/>
    <property type="match status" value="2"/>
</dbReference>
<dbReference type="InterPro" id="IPR011701">
    <property type="entry name" value="MFS"/>
</dbReference>
<evidence type="ECO:0000256" key="1">
    <source>
        <dbReference type="ARBA" id="ARBA00004127"/>
    </source>
</evidence>
<dbReference type="CDD" id="cd06174">
    <property type="entry name" value="MFS"/>
    <property type="match status" value="1"/>
</dbReference>
<proteinExistence type="predicted"/>
<feature type="transmembrane region" description="Helical" evidence="5">
    <location>
        <begin position="441"/>
        <end position="465"/>
    </location>
</feature>
<comment type="caution">
    <text evidence="7">The sequence shown here is derived from an EMBL/GenBank/DDBJ whole genome shotgun (WGS) entry which is preliminary data.</text>
</comment>
<feature type="transmembrane region" description="Helical" evidence="5">
    <location>
        <begin position="103"/>
        <end position="123"/>
    </location>
</feature>
<dbReference type="GO" id="GO:0035435">
    <property type="term" value="P:phosphate ion transmembrane transport"/>
    <property type="evidence" value="ECO:0007669"/>
    <property type="project" value="TreeGrafter"/>
</dbReference>
<feature type="transmembrane region" description="Helical" evidence="5">
    <location>
        <begin position="276"/>
        <end position="295"/>
    </location>
</feature>
<accession>A0A9N8D4Y7</accession>
<evidence type="ECO:0000313" key="7">
    <source>
        <dbReference type="EMBL" id="CAB9496547.1"/>
    </source>
</evidence>
<feature type="chain" id="PRO_5040122824" evidence="6">
    <location>
        <begin position="22"/>
        <end position="542"/>
    </location>
</feature>
<dbReference type="PANTHER" id="PTHR43826:SF8">
    <property type="entry name" value="MAJOR FACILITATOR SUPERFAMILY (MFS) PROFILE DOMAIN-CONTAINING PROTEIN"/>
    <property type="match status" value="1"/>
</dbReference>
<feature type="transmembrane region" description="Helical" evidence="5">
    <location>
        <begin position="348"/>
        <end position="369"/>
    </location>
</feature>
<evidence type="ECO:0000256" key="2">
    <source>
        <dbReference type="ARBA" id="ARBA00022692"/>
    </source>
</evidence>
<dbReference type="InterPro" id="IPR036259">
    <property type="entry name" value="MFS_trans_sf"/>
</dbReference>
<comment type="subcellular location">
    <subcellularLocation>
        <location evidence="1">Endomembrane system</location>
        <topology evidence="1">Multi-pass membrane protein</topology>
    </subcellularLocation>
</comment>
<keyword evidence="4 5" id="KW-0472">Membrane</keyword>
<keyword evidence="2 5" id="KW-0812">Transmembrane</keyword>
<feature type="transmembrane region" description="Helical" evidence="5">
    <location>
        <begin position="486"/>
        <end position="504"/>
    </location>
</feature>
<feature type="transmembrane region" description="Helical" evidence="5">
    <location>
        <begin position="389"/>
        <end position="407"/>
    </location>
</feature>
<feature type="transmembrane region" description="Helical" evidence="5">
    <location>
        <begin position="177"/>
        <end position="199"/>
    </location>
</feature>
<evidence type="ECO:0000256" key="6">
    <source>
        <dbReference type="SAM" id="SignalP"/>
    </source>
</evidence>
<sequence length="542" mass="58697">MWRVPPVMLVWGVSVTCTGFALKPRRIEPSIQSRWSNRRDDGFLSPNIIRHNPLVNTHYNTVDPVRIPRGGAIDSKSLRREEEEDNEILVSPQEARRRRGMGAALAATYFTVMASKCALPAVLGQLTSLEVGLKFATTSTKPIATKTPQVLMAQLLAVSTIAIAAGKLFLGPVIDHFGGVFSLKVALTSLALLLGTISVSDSFRVFSICWVIVDFIFSSCWAACINAIHQNFPEQEWTNRIGILAAAARTGNAAAFAFFASLLAVASKEMTQPWRIVFASSALIQGIPIALLMYFGSMKRNVTTSNSTTATTPKSKRQVDNKVEDEEQTKRVIATPLATLRREAKTPIFWLHLVSRSLLMVFASFLLFVPLLMNQAYGASSATAAQVGSLYALGCLLSVSLGSNLYAKLSSNKHKALSIAVMLGMATIASVAQWGHMAGVWHLSLSASAAFLFLWGFSFAIPFYIPPSLYALERGGVESSATIADVFDVGGFGLLAMFNGYVAGIQHSKIAAWIPTFFLTTICSAVAMVCLVLATLLEEPKD</sequence>
<feature type="transmembrane region" description="Helical" evidence="5">
    <location>
        <begin position="510"/>
        <end position="537"/>
    </location>
</feature>
<dbReference type="GO" id="GO:0012505">
    <property type="term" value="C:endomembrane system"/>
    <property type="evidence" value="ECO:0007669"/>
    <property type="project" value="UniProtKB-SubCell"/>
</dbReference>
<name>A0A9N8D4Y7_9STRA</name>
<keyword evidence="8" id="KW-1185">Reference proteome</keyword>
<dbReference type="SUPFAM" id="SSF103473">
    <property type="entry name" value="MFS general substrate transporter"/>
    <property type="match status" value="1"/>
</dbReference>